<evidence type="ECO:0008006" key="3">
    <source>
        <dbReference type="Google" id="ProtNLM"/>
    </source>
</evidence>
<protein>
    <recommendedName>
        <fullName evidence="3">Tetratricopeptide repeat protein</fullName>
    </recommendedName>
</protein>
<sequence>MMTKIILLTMLLFGLNIVQDPATLDSLRSAYPRAIKDSETCEKQLVGIKKMKNPTPIEQAYIGAYYAVRAKHLTSPLKKLNNFKEGKAQLETAVRRDPGNVEIHFLRLTIQYSAPKILGYKDHISPDLQIVMNKYSEAKPTVLKAHIKEFLLQTDLLSAAQRAKL</sequence>
<evidence type="ECO:0000313" key="1">
    <source>
        <dbReference type="EMBL" id="MFD2546750.1"/>
    </source>
</evidence>
<reference evidence="2" key="1">
    <citation type="journal article" date="2019" name="Int. J. Syst. Evol. Microbiol.">
        <title>The Global Catalogue of Microorganisms (GCM) 10K type strain sequencing project: providing services to taxonomists for standard genome sequencing and annotation.</title>
        <authorList>
            <consortium name="The Broad Institute Genomics Platform"/>
            <consortium name="The Broad Institute Genome Sequencing Center for Infectious Disease"/>
            <person name="Wu L."/>
            <person name="Ma J."/>
        </authorList>
    </citation>
    <scope>NUCLEOTIDE SEQUENCE [LARGE SCALE GENOMIC DNA]</scope>
    <source>
        <strain evidence="2">KCTC 42662</strain>
    </source>
</reference>
<comment type="caution">
    <text evidence="1">The sequence shown here is derived from an EMBL/GenBank/DDBJ whole genome shotgun (WGS) entry which is preliminary data.</text>
</comment>
<keyword evidence="2" id="KW-1185">Reference proteome</keyword>
<organism evidence="1 2">
    <name type="scientific">Sphingobacterium suaedae</name>
    <dbReference type="NCBI Taxonomy" id="1686402"/>
    <lineage>
        <taxon>Bacteria</taxon>
        <taxon>Pseudomonadati</taxon>
        <taxon>Bacteroidota</taxon>
        <taxon>Sphingobacteriia</taxon>
        <taxon>Sphingobacteriales</taxon>
        <taxon>Sphingobacteriaceae</taxon>
        <taxon>Sphingobacterium</taxon>
    </lineage>
</organism>
<dbReference type="Proteomes" id="UP001597545">
    <property type="component" value="Unassembled WGS sequence"/>
</dbReference>
<evidence type="ECO:0000313" key="2">
    <source>
        <dbReference type="Proteomes" id="UP001597545"/>
    </source>
</evidence>
<dbReference type="RefSeq" id="WP_380900846.1">
    <property type="nucleotide sequence ID" value="NZ_JBHUEG010000007.1"/>
</dbReference>
<gene>
    <name evidence="1" type="ORF">ACFSR5_03715</name>
</gene>
<proteinExistence type="predicted"/>
<name>A0ABW5KEP5_9SPHI</name>
<dbReference type="EMBL" id="JBHULR010000003">
    <property type="protein sequence ID" value="MFD2546750.1"/>
    <property type="molecule type" value="Genomic_DNA"/>
</dbReference>
<accession>A0ABW5KEP5</accession>